<accession>A0A6G9ZDK7</accession>
<protein>
    <submittedName>
        <fullName evidence="1">Uncharacterized protein</fullName>
    </submittedName>
</protein>
<evidence type="ECO:0000313" key="2">
    <source>
        <dbReference type="Proteomes" id="UP000500953"/>
    </source>
</evidence>
<organism evidence="1 2">
    <name type="scientific">Nocardia terpenica</name>
    <dbReference type="NCBI Taxonomy" id="455432"/>
    <lineage>
        <taxon>Bacteria</taxon>
        <taxon>Bacillati</taxon>
        <taxon>Actinomycetota</taxon>
        <taxon>Actinomycetes</taxon>
        <taxon>Mycobacteriales</taxon>
        <taxon>Nocardiaceae</taxon>
        <taxon>Nocardia</taxon>
    </lineage>
</organism>
<dbReference type="Proteomes" id="UP000500953">
    <property type="component" value="Chromosome"/>
</dbReference>
<reference evidence="1 2" key="1">
    <citation type="journal article" date="2019" name="ACS Chem. Biol.">
        <title>Identification and Mobilization of a Cryptic Antibiotic Biosynthesis Gene Locus from a Human-Pathogenic Nocardia Isolate.</title>
        <authorList>
            <person name="Herisse M."/>
            <person name="Ishida K."/>
            <person name="Porter J.L."/>
            <person name="Howden B."/>
            <person name="Hertweck C."/>
            <person name="Stinear T.P."/>
            <person name="Pidot S.J."/>
        </authorList>
    </citation>
    <scope>NUCLEOTIDE SEQUENCE [LARGE SCALE GENOMIC DNA]</scope>
    <source>
        <strain evidence="1 2">AUSMDU00012715</strain>
    </source>
</reference>
<dbReference type="RefSeq" id="WP_167490818.1">
    <property type="nucleotide sequence ID" value="NZ_CP046173.1"/>
</dbReference>
<proteinExistence type="predicted"/>
<gene>
    <name evidence="1" type="ORF">F6W96_39455</name>
</gene>
<name>A0A6G9ZDK7_9NOCA</name>
<dbReference type="EMBL" id="CP046173">
    <property type="protein sequence ID" value="QIS23481.1"/>
    <property type="molecule type" value="Genomic_DNA"/>
</dbReference>
<sequence>MVGTGSRTEAWDSTSEQVTIPPKVIGTVRNGEEVILQAASAAFNTTGVQITEANKVFEPTRLSCRFLP</sequence>
<evidence type="ECO:0000313" key="1">
    <source>
        <dbReference type="EMBL" id="QIS23481.1"/>
    </source>
</evidence>
<dbReference type="AlphaFoldDB" id="A0A6G9ZDK7"/>